<name>A0A0V1E7X6_TRIPS</name>
<dbReference type="EMBL" id="JYDR01000081">
    <property type="protein sequence ID" value="KRY69943.1"/>
    <property type="molecule type" value="Genomic_DNA"/>
</dbReference>
<evidence type="ECO:0000313" key="2">
    <source>
        <dbReference type="EMBL" id="KRZ36172.1"/>
    </source>
</evidence>
<reference evidence="3 4" key="1">
    <citation type="submission" date="2015-01" db="EMBL/GenBank/DDBJ databases">
        <title>Evolution of Trichinella species and genotypes.</title>
        <authorList>
            <person name="Korhonen P.K."/>
            <person name="Edoardo P."/>
            <person name="Giuseppe L.R."/>
            <person name="Gasser R.B."/>
        </authorList>
    </citation>
    <scope>NUCLEOTIDE SEQUENCE [LARGE SCALE GENOMIC DNA]</scope>
    <source>
        <strain evidence="1">ISS13</strain>
        <strain evidence="2">ISS176</strain>
    </source>
</reference>
<comment type="caution">
    <text evidence="1">The sequence shown here is derived from an EMBL/GenBank/DDBJ whole genome shotgun (WGS) entry which is preliminary data.</text>
</comment>
<proteinExistence type="predicted"/>
<organism evidence="1 3">
    <name type="scientific">Trichinella pseudospiralis</name>
    <name type="common">Parasitic roundworm</name>
    <dbReference type="NCBI Taxonomy" id="6337"/>
    <lineage>
        <taxon>Eukaryota</taxon>
        <taxon>Metazoa</taxon>
        <taxon>Ecdysozoa</taxon>
        <taxon>Nematoda</taxon>
        <taxon>Enoplea</taxon>
        <taxon>Dorylaimia</taxon>
        <taxon>Trichinellida</taxon>
        <taxon>Trichinellidae</taxon>
        <taxon>Trichinella</taxon>
    </lineage>
</organism>
<sequence>MEHLLQILYMKPVRIEVLESFVFGRNCELSILIDVSKLQAKHTIARHFCLDKAFNGRFNFQPLNEHLSNNFGILINNNCCKSKSGNFSSFQRQILLSNRIVHRKPSQNPRPSDVTIRIDKTLDE</sequence>
<dbReference type="Proteomes" id="UP000054632">
    <property type="component" value="Unassembled WGS sequence"/>
</dbReference>
<gene>
    <name evidence="1" type="ORF">T4A_2885</name>
    <name evidence="2" type="ORF">T4C_10028</name>
</gene>
<dbReference type="AlphaFoldDB" id="A0A0V1E7X6"/>
<evidence type="ECO:0000313" key="3">
    <source>
        <dbReference type="Proteomes" id="UP000054632"/>
    </source>
</evidence>
<protein>
    <submittedName>
        <fullName evidence="1">Uncharacterized protein</fullName>
    </submittedName>
</protein>
<dbReference type="Proteomes" id="UP000054826">
    <property type="component" value="Unassembled WGS sequence"/>
</dbReference>
<evidence type="ECO:0000313" key="4">
    <source>
        <dbReference type="Proteomes" id="UP000054826"/>
    </source>
</evidence>
<evidence type="ECO:0000313" key="1">
    <source>
        <dbReference type="EMBL" id="KRY69943.1"/>
    </source>
</evidence>
<accession>A0A0V1E7X6</accession>
<dbReference type="EMBL" id="JYDV01000077">
    <property type="protein sequence ID" value="KRZ36172.1"/>
    <property type="molecule type" value="Genomic_DNA"/>
</dbReference>